<accession>A0AAW1WRZ5</accession>
<keyword evidence="5" id="KW-1185">Reference proteome</keyword>
<dbReference type="FunFam" id="1.25.40.10:FF:000606">
    <property type="entry name" value="Putative pentatricopeptide repeat-containing protein"/>
    <property type="match status" value="1"/>
</dbReference>
<dbReference type="Pfam" id="PF20431">
    <property type="entry name" value="E_motif"/>
    <property type="match status" value="1"/>
</dbReference>
<dbReference type="PANTHER" id="PTHR47926">
    <property type="entry name" value="PENTATRICOPEPTIDE REPEAT-CONTAINING PROTEIN"/>
    <property type="match status" value="1"/>
</dbReference>
<evidence type="ECO:0000313" key="4">
    <source>
        <dbReference type="EMBL" id="KAK9927575.1"/>
    </source>
</evidence>
<comment type="caution">
    <text evidence="4">The sequence shown here is derived from an EMBL/GenBank/DDBJ whole genome shotgun (WGS) entry which is preliminary data.</text>
</comment>
<evidence type="ECO:0008006" key="6">
    <source>
        <dbReference type="Google" id="ProtNLM"/>
    </source>
</evidence>
<dbReference type="GO" id="GO:0009451">
    <property type="term" value="P:RNA modification"/>
    <property type="evidence" value="ECO:0007669"/>
    <property type="project" value="InterPro"/>
</dbReference>
<dbReference type="Pfam" id="PF01535">
    <property type="entry name" value="PPR"/>
    <property type="match status" value="3"/>
</dbReference>
<feature type="repeat" description="PPR" evidence="2">
    <location>
        <begin position="414"/>
        <end position="444"/>
    </location>
</feature>
<organism evidence="4 5">
    <name type="scientific">Rubus argutus</name>
    <name type="common">Southern blackberry</name>
    <dbReference type="NCBI Taxonomy" id="59490"/>
    <lineage>
        <taxon>Eukaryota</taxon>
        <taxon>Viridiplantae</taxon>
        <taxon>Streptophyta</taxon>
        <taxon>Embryophyta</taxon>
        <taxon>Tracheophyta</taxon>
        <taxon>Spermatophyta</taxon>
        <taxon>Magnoliopsida</taxon>
        <taxon>eudicotyledons</taxon>
        <taxon>Gunneridae</taxon>
        <taxon>Pentapetalae</taxon>
        <taxon>rosids</taxon>
        <taxon>fabids</taxon>
        <taxon>Rosales</taxon>
        <taxon>Rosaceae</taxon>
        <taxon>Rosoideae</taxon>
        <taxon>Rosoideae incertae sedis</taxon>
        <taxon>Rubus</taxon>
    </lineage>
</organism>
<name>A0AAW1WRZ5_RUBAR</name>
<dbReference type="PROSITE" id="PS51375">
    <property type="entry name" value="PPR"/>
    <property type="match status" value="4"/>
</dbReference>
<dbReference type="InterPro" id="IPR046960">
    <property type="entry name" value="PPR_At4g14850-like_plant"/>
</dbReference>
<keyword evidence="1" id="KW-0677">Repeat</keyword>
<dbReference type="FunFam" id="1.25.40.10:FF:001486">
    <property type="entry name" value="Pentatricopeptide repeat-containing protein mitochondrial"/>
    <property type="match status" value="1"/>
</dbReference>
<evidence type="ECO:0000256" key="3">
    <source>
        <dbReference type="SAM" id="Phobius"/>
    </source>
</evidence>
<evidence type="ECO:0000256" key="1">
    <source>
        <dbReference type="ARBA" id="ARBA00022737"/>
    </source>
</evidence>
<feature type="repeat" description="PPR" evidence="2">
    <location>
        <begin position="313"/>
        <end position="347"/>
    </location>
</feature>
<keyword evidence="3" id="KW-0812">Transmembrane</keyword>
<dbReference type="FunFam" id="1.25.40.10:FF:000090">
    <property type="entry name" value="Pentatricopeptide repeat-containing protein, chloroplastic"/>
    <property type="match status" value="1"/>
</dbReference>
<evidence type="ECO:0000313" key="5">
    <source>
        <dbReference type="Proteomes" id="UP001457282"/>
    </source>
</evidence>
<feature type="repeat" description="PPR" evidence="2">
    <location>
        <begin position="251"/>
        <end position="285"/>
    </location>
</feature>
<dbReference type="Gene3D" id="1.25.40.10">
    <property type="entry name" value="Tetratricopeptide repeat domain"/>
    <property type="match status" value="5"/>
</dbReference>
<sequence length="600" mass="66963">MQRCLLKRIHNPLRKQKQDLPLCANHISTTIPTHNISNHVAAIPRIETSDSWSSIIFDLAQCGTRTEHALFEASHRLSSGTKPNGYLLVHMFRASANLGWDFCGLQLHSYILRSGFCSNVFVSTALIIFYIGIDSLTIAHKVFVEIPQPSVVSWNSLISGYVHSGQFRRALSLFIQLERSEVSIDSYSLTAALGACGQLSFLQIGKSVHSKIVKLGLQNSIVVSNFLIDMYGKCGSLQEAILVFNNVIDKDTISWNSVIAASARNGSLEQAFSFLKQMHDPDIISYNELVNGFARFGDIDVAIKLLFSMPNPNSSSWNSIITGYVNRGQARDALDFFCKMHWENVEMDQFTFSSILSGVAGISALKWGMVIHCCTIKYGLATSIVVGSALIDMYSKCGKVNDAETIFHLLPEKNLVTWNAMISGFARNGNSSKVMLLFEQMKKERDAKPDEITFLNVISACSHNESPLEIAFRYFDSMTEDFGIEPTLEHCCSMIRLMGQRGEVWRAETMIYLLGFGACGSVWRALLGACGECRDLMVAKNAAAKVMQLEGDDEYVYVMMSNLYAHCAKWEDVRVVRKLMKEKGMRKDAGYSCIEMENVI</sequence>
<dbReference type="GO" id="GO:0003723">
    <property type="term" value="F:RNA binding"/>
    <property type="evidence" value="ECO:0007669"/>
    <property type="project" value="InterPro"/>
</dbReference>
<dbReference type="InterPro" id="IPR011990">
    <property type="entry name" value="TPR-like_helical_dom_sf"/>
</dbReference>
<feature type="repeat" description="PPR" evidence="2">
    <location>
        <begin position="150"/>
        <end position="184"/>
    </location>
</feature>
<reference evidence="4 5" key="1">
    <citation type="journal article" date="2023" name="G3 (Bethesda)">
        <title>A chromosome-length genome assembly and annotation of blackberry (Rubus argutus, cv. 'Hillquist').</title>
        <authorList>
            <person name="Bruna T."/>
            <person name="Aryal R."/>
            <person name="Dudchenko O."/>
            <person name="Sargent D.J."/>
            <person name="Mead D."/>
            <person name="Buti M."/>
            <person name="Cavallini A."/>
            <person name="Hytonen T."/>
            <person name="Andres J."/>
            <person name="Pham M."/>
            <person name="Weisz D."/>
            <person name="Mascagni F."/>
            <person name="Usai G."/>
            <person name="Natali L."/>
            <person name="Bassil N."/>
            <person name="Fernandez G.E."/>
            <person name="Lomsadze A."/>
            <person name="Armour M."/>
            <person name="Olukolu B."/>
            <person name="Poorten T."/>
            <person name="Britton C."/>
            <person name="Davik J."/>
            <person name="Ashrafi H."/>
            <person name="Aiden E.L."/>
            <person name="Borodovsky M."/>
            <person name="Worthington M."/>
        </authorList>
    </citation>
    <scope>NUCLEOTIDE SEQUENCE [LARGE SCALE GENOMIC DNA]</scope>
    <source>
        <strain evidence="4">PI 553951</strain>
    </source>
</reference>
<dbReference type="Pfam" id="PF13041">
    <property type="entry name" value="PPR_2"/>
    <property type="match status" value="3"/>
</dbReference>
<keyword evidence="3" id="KW-0472">Membrane</keyword>
<gene>
    <name evidence="4" type="ORF">M0R45_024755</name>
</gene>
<dbReference type="EMBL" id="JBEDUW010000005">
    <property type="protein sequence ID" value="KAK9927575.1"/>
    <property type="molecule type" value="Genomic_DNA"/>
</dbReference>
<dbReference type="InterPro" id="IPR002885">
    <property type="entry name" value="PPR_rpt"/>
</dbReference>
<protein>
    <recommendedName>
        <fullName evidence="6">Pentatricopeptide repeat-containing protein At5g47460</fullName>
    </recommendedName>
</protein>
<dbReference type="AlphaFoldDB" id="A0AAW1WRZ5"/>
<dbReference type="NCBIfam" id="TIGR00756">
    <property type="entry name" value="PPR"/>
    <property type="match status" value="4"/>
</dbReference>
<proteinExistence type="predicted"/>
<keyword evidence="3" id="KW-1133">Transmembrane helix</keyword>
<dbReference type="InterPro" id="IPR046848">
    <property type="entry name" value="E_motif"/>
</dbReference>
<dbReference type="Proteomes" id="UP001457282">
    <property type="component" value="Unassembled WGS sequence"/>
</dbReference>
<feature type="transmembrane region" description="Helical" evidence="3">
    <location>
        <begin position="116"/>
        <end position="133"/>
    </location>
</feature>
<evidence type="ECO:0000256" key="2">
    <source>
        <dbReference type="PROSITE-ProRule" id="PRU00708"/>
    </source>
</evidence>